<dbReference type="EMBL" id="HBGE01008001">
    <property type="protein sequence ID" value="CAD9095458.1"/>
    <property type="molecule type" value="Transcribed_RNA"/>
</dbReference>
<dbReference type="InterPro" id="IPR016024">
    <property type="entry name" value="ARM-type_fold"/>
</dbReference>
<dbReference type="Pfam" id="PF13639">
    <property type="entry name" value="zf-RING_2"/>
    <property type="match status" value="1"/>
</dbReference>
<dbReference type="SUPFAM" id="SSF57850">
    <property type="entry name" value="RING/U-box"/>
    <property type="match status" value="1"/>
</dbReference>
<dbReference type="GO" id="GO:0016567">
    <property type="term" value="P:protein ubiquitination"/>
    <property type="evidence" value="ECO:0007669"/>
    <property type="project" value="TreeGrafter"/>
</dbReference>
<dbReference type="PROSITE" id="PS50089">
    <property type="entry name" value="ZF_RING_2"/>
    <property type="match status" value="1"/>
</dbReference>
<keyword evidence="3" id="KW-0862">Zinc</keyword>
<dbReference type="Gene3D" id="3.30.40.10">
    <property type="entry name" value="Zinc/RING finger domain, C3HC4 (zinc finger)"/>
    <property type="match status" value="1"/>
</dbReference>
<sequence>MVDAGEVGVVSHGISKIVRALDNPSSTVRAAACDALAALGREGGGELLRRLRFIELADSMAGNEESRPLLEALTSLVHADAERSVRLAAARALQSIAEADGESARILRDRYSYRLVQVMCWSSTRRDSALADALAVVLGSQEEAEAADEAREDSEESEGDDPAEDCVICQRSLARHGEKRTLPCRHVFHRHCVNQWFAWSKRCWGIETCPLCRRQGHTSGKVTK</sequence>
<dbReference type="PANTHER" id="PTHR45969:SF69">
    <property type="entry name" value="FINGER DOMAIN PROTEIN, PUTATIVE (AFU_ORTHOLOGUE AFUA_3G12190)-RELATED"/>
    <property type="match status" value="1"/>
</dbReference>
<dbReference type="InterPro" id="IPR011989">
    <property type="entry name" value="ARM-like"/>
</dbReference>
<organism evidence="8">
    <name type="scientific">Alexandrium catenella</name>
    <name type="common">Red tide dinoflagellate</name>
    <name type="synonym">Gonyaulax catenella</name>
    <dbReference type="NCBI Taxonomy" id="2925"/>
    <lineage>
        <taxon>Eukaryota</taxon>
        <taxon>Sar</taxon>
        <taxon>Alveolata</taxon>
        <taxon>Dinophyceae</taxon>
        <taxon>Gonyaulacales</taxon>
        <taxon>Pyrocystaceae</taxon>
        <taxon>Alexandrium</taxon>
    </lineage>
</organism>
<dbReference type="GO" id="GO:0061630">
    <property type="term" value="F:ubiquitin protein ligase activity"/>
    <property type="evidence" value="ECO:0007669"/>
    <property type="project" value="TreeGrafter"/>
</dbReference>
<evidence type="ECO:0000256" key="1">
    <source>
        <dbReference type="ARBA" id="ARBA00022723"/>
    </source>
</evidence>
<evidence type="ECO:0000259" key="7">
    <source>
        <dbReference type="PROSITE" id="PS50089"/>
    </source>
</evidence>
<evidence type="ECO:0000256" key="2">
    <source>
        <dbReference type="ARBA" id="ARBA00022771"/>
    </source>
</evidence>
<protein>
    <recommendedName>
        <fullName evidence="7">RING-type domain-containing protein</fullName>
    </recommendedName>
</protein>
<dbReference type="AlphaFoldDB" id="A0A7S1L614"/>
<keyword evidence="2 5" id="KW-0863">Zinc-finger</keyword>
<name>A0A7S1L614_ALECA</name>
<dbReference type="SUPFAM" id="SSF48371">
    <property type="entry name" value="ARM repeat"/>
    <property type="match status" value="1"/>
</dbReference>
<dbReference type="GO" id="GO:0008270">
    <property type="term" value="F:zinc ion binding"/>
    <property type="evidence" value="ECO:0007669"/>
    <property type="project" value="UniProtKB-KW"/>
</dbReference>
<proteinExistence type="predicted"/>
<evidence type="ECO:0000256" key="6">
    <source>
        <dbReference type="SAM" id="MobiDB-lite"/>
    </source>
</evidence>
<dbReference type="InterPro" id="IPR021133">
    <property type="entry name" value="HEAT_type_2"/>
</dbReference>
<dbReference type="SMART" id="SM00184">
    <property type="entry name" value="RING"/>
    <property type="match status" value="1"/>
</dbReference>
<gene>
    <name evidence="8" type="ORF">ACAT0790_LOCUS4824</name>
</gene>
<evidence type="ECO:0000256" key="3">
    <source>
        <dbReference type="ARBA" id="ARBA00022833"/>
    </source>
</evidence>
<evidence type="ECO:0000256" key="4">
    <source>
        <dbReference type="PROSITE-ProRule" id="PRU00103"/>
    </source>
</evidence>
<dbReference type="Gene3D" id="1.25.10.10">
    <property type="entry name" value="Leucine-rich Repeat Variant"/>
    <property type="match status" value="1"/>
</dbReference>
<dbReference type="PANTHER" id="PTHR45969">
    <property type="entry name" value="RING ZINC FINGER PROTEIN-RELATED"/>
    <property type="match status" value="1"/>
</dbReference>
<dbReference type="InterPro" id="IPR013083">
    <property type="entry name" value="Znf_RING/FYVE/PHD"/>
</dbReference>
<feature type="domain" description="RING-type" evidence="7">
    <location>
        <begin position="166"/>
        <end position="213"/>
    </location>
</feature>
<reference evidence="8" key="1">
    <citation type="submission" date="2021-01" db="EMBL/GenBank/DDBJ databases">
        <authorList>
            <person name="Corre E."/>
            <person name="Pelletier E."/>
            <person name="Niang G."/>
            <person name="Scheremetjew M."/>
            <person name="Finn R."/>
            <person name="Kale V."/>
            <person name="Holt S."/>
            <person name="Cochrane G."/>
            <person name="Meng A."/>
            <person name="Brown T."/>
            <person name="Cohen L."/>
        </authorList>
    </citation>
    <scope>NUCLEOTIDE SEQUENCE</scope>
    <source>
        <strain evidence="8">OF101</strain>
    </source>
</reference>
<evidence type="ECO:0000313" key="8">
    <source>
        <dbReference type="EMBL" id="CAD9095458.1"/>
    </source>
</evidence>
<feature type="region of interest" description="Disordered" evidence="6">
    <location>
        <begin position="143"/>
        <end position="163"/>
    </location>
</feature>
<feature type="repeat" description="HEAT" evidence="4">
    <location>
        <begin position="69"/>
        <end position="104"/>
    </location>
</feature>
<accession>A0A7S1L614</accession>
<evidence type="ECO:0000256" key="5">
    <source>
        <dbReference type="PROSITE-ProRule" id="PRU00175"/>
    </source>
</evidence>
<dbReference type="InterPro" id="IPR001841">
    <property type="entry name" value="Znf_RING"/>
</dbReference>
<dbReference type="PROSITE" id="PS50077">
    <property type="entry name" value="HEAT_REPEAT"/>
    <property type="match status" value="1"/>
</dbReference>
<keyword evidence="1" id="KW-0479">Metal-binding</keyword>